<gene>
    <name evidence="2" type="ORF">SU7_0368</name>
</gene>
<keyword evidence="3" id="KW-1185">Reference proteome</keyword>
<dbReference type="Pfam" id="PF00294">
    <property type="entry name" value="PfkB"/>
    <property type="match status" value="1"/>
</dbReference>
<evidence type="ECO:0000259" key="1">
    <source>
        <dbReference type="Pfam" id="PF00294"/>
    </source>
</evidence>
<dbReference type="HOGENOM" id="CLU_032834_0_0_1"/>
<dbReference type="Proteomes" id="UP000006968">
    <property type="component" value="Chromosome III"/>
</dbReference>
<protein>
    <submittedName>
        <fullName evidence="2">Mak32p</fullName>
    </submittedName>
</protein>
<comment type="caution">
    <text evidence="2">The sequence shown here is derived from an EMBL/GenBank/DDBJ whole genome shotgun (WGS) entry which is preliminary data.</text>
</comment>
<dbReference type="SUPFAM" id="SSF53613">
    <property type="entry name" value="Ribokinase-like"/>
    <property type="match status" value="1"/>
</dbReference>
<evidence type="ECO:0000313" key="3">
    <source>
        <dbReference type="Proteomes" id="UP000006968"/>
    </source>
</evidence>
<dbReference type="Gene3D" id="3.40.1190.20">
    <property type="match status" value="1"/>
</dbReference>
<evidence type="ECO:0000313" key="2">
    <source>
        <dbReference type="EMBL" id="EJS44512.1"/>
    </source>
</evidence>
<sequence>MNEINSKDTKSLIVTNGMFIIDDIEHSNHNVHYKNVPGGGGTFAILGACIISPSNTISKGLKWIVDRGSDFPEEVTKEIESWGTDVRFRDDFNRLTTRGLNYYEGDNDLRQFKFLTPKKQLDVDDWVAAFGRKAIDEIHSFHLLCSGLRCSAIIDSLLQARSAKSVKPVIIWEPFPDLCDSDHLTDIKNVVQRDDAVIILSPNAEESSRLFGLHDREPTNLQECLKLAHHFDEFMNENSMCVLRCGSLGSISISEKFKSGRSYEHFPAYHSKTQSKVLDPTGGGNSFLGGFALAYALTKNLATANICGNIAASAIIEQIGIPKYNPIDRTWNEVTLLNRLKFYISQFGLQYNIGDLYKSLSQ</sequence>
<dbReference type="OrthoDB" id="497927at2759"/>
<dbReference type="InterPro" id="IPR029056">
    <property type="entry name" value="Ribokinase-like"/>
</dbReference>
<name>J8LQV7_SACAR</name>
<dbReference type="AlphaFoldDB" id="J8LQV7"/>
<dbReference type="PANTHER" id="PTHR47098:SF2">
    <property type="entry name" value="PROTEIN MAK32"/>
    <property type="match status" value="1"/>
</dbReference>
<dbReference type="EMBL" id="ALIE01000021">
    <property type="protein sequence ID" value="EJS44512.1"/>
    <property type="molecule type" value="Genomic_DNA"/>
</dbReference>
<accession>J8LQV7</accession>
<organism evidence="2 3">
    <name type="scientific">Saccharomyces arboricola (strain H-6 / AS 2.3317 / CBS 10644)</name>
    <name type="common">Yeast</name>
    <dbReference type="NCBI Taxonomy" id="1160507"/>
    <lineage>
        <taxon>Eukaryota</taxon>
        <taxon>Fungi</taxon>
        <taxon>Dikarya</taxon>
        <taxon>Ascomycota</taxon>
        <taxon>Saccharomycotina</taxon>
        <taxon>Saccharomycetes</taxon>
        <taxon>Saccharomycetales</taxon>
        <taxon>Saccharomycetaceae</taxon>
        <taxon>Saccharomyces</taxon>
    </lineage>
</organism>
<proteinExistence type="predicted"/>
<feature type="domain" description="Carbohydrate kinase PfkB" evidence="1">
    <location>
        <begin position="183"/>
        <end position="320"/>
    </location>
</feature>
<reference evidence="2 3" key="1">
    <citation type="journal article" date="2013" name="BMC Genomics">
        <title>High quality de novo sequencing and assembly of the Saccharomyces arboricolus genome.</title>
        <authorList>
            <person name="Liti G."/>
            <person name="Nguyen Ba A.N."/>
            <person name="Blythe M."/>
            <person name="Mueller C.A."/>
            <person name="Bergstroem A."/>
            <person name="Cubillos F.A."/>
            <person name="Dafhnis-Calas F."/>
            <person name="Khoshraftar S."/>
            <person name="Malla S."/>
            <person name="Mehta N."/>
            <person name="Siow C.C."/>
            <person name="Warringer J."/>
            <person name="Moses A.M."/>
            <person name="Louis E.J."/>
            <person name="Nieduszynski C.A."/>
        </authorList>
    </citation>
    <scope>NUCLEOTIDE SEQUENCE [LARGE SCALE GENOMIC DNA]</scope>
    <source>
        <strain evidence="3">H-6 / AS 2.3317 / CBS 10644</strain>
    </source>
</reference>
<dbReference type="PANTHER" id="PTHR47098">
    <property type="entry name" value="PROTEIN MAK32"/>
    <property type="match status" value="1"/>
</dbReference>
<dbReference type="InterPro" id="IPR011611">
    <property type="entry name" value="PfkB_dom"/>
</dbReference>